<organism evidence="3 4">
    <name type="scientific">Listeria booriae</name>
    <dbReference type="NCBI Taxonomy" id="1552123"/>
    <lineage>
        <taxon>Bacteria</taxon>
        <taxon>Bacillati</taxon>
        <taxon>Bacillota</taxon>
        <taxon>Bacilli</taxon>
        <taxon>Bacillales</taxon>
        <taxon>Listeriaceae</taxon>
        <taxon>Listeria</taxon>
    </lineage>
</organism>
<dbReference type="eggNOG" id="COG1266">
    <property type="taxonomic scope" value="Bacteria"/>
</dbReference>
<feature type="transmembrane region" description="Helical" evidence="1">
    <location>
        <begin position="128"/>
        <end position="148"/>
    </location>
</feature>
<dbReference type="InterPro" id="IPR052710">
    <property type="entry name" value="CAAX_protease"/>
</dbReference>
<protein>
    <recommendedName>
        <fullName evidence="2">CAAX prenyl protease 2/Lysostaphin resistance protein A-like domain-containing protein</fullName>
    </recommendedName>
</protein>
<dbReference type="RefSeq" id="WP_036086760.1">
    <property type="nucleotide sequence ID" value="NZ_CBCSHQ010000002.1"/>
</dbReference>
<feature type="transmembrane region" description="Helical" evidence="1">
    <location>
        <begin position="160"/>
        <end position="176"/>
    </location>
</feature>
<accession>A0A099W7A1</accession>
<dbReference type="GO" id="GO:0080120">
    <property type="term" value="P:CAAX-box protein maturation"/>
    <property type="evidence" value="ECO:0007669"/>
    <property type="project" value="UniProtKB-ARBA"/>
</dbReference>
<dbReference type="EMBL" id="JNFA01000024">
    <property type="protein sequence ID" value="KGL40318.1"/>
    <property type="molecule type" value="Genomic_DNA"/>
</dbReference>
<keyword evidence="4" id="KW-1185">Reference proteome</keyword>
<feature type="transmembrane region" description="Helical" evidence="1">
    <location>
        <begin position="7"/>
        <end position="30"/>
    </location>
</feature>
<evidence type="ECO:0000259" key="2">
    <source>
        <dbReference type="Pfam" id="PF02517"/>
    </source>
</evidence>
<dbReference type="AlphaFoldDB" id="A0A099W7A1"/>
<dbReference type="PANTHER" id="PTHR36435:SF6">
    <property type="entry name" value="ABORTIVE INFECTION PROTEIN"/>
    <property type="match status" value="1"/>
</dbReference>
<keyword evidence="1" id="KW-1133">Transmembrane helix</keyword>
<dbReference type="Pfam" id="PF02517">
    <property type="entry name" value="Rce1-like"/>
    <property type="match status" value="1"/>
</dbReference>
<feature type="transmembrane region" description="Helical" evidence="1">
    <location>
        <begin position="182"/>
        <end position="198"/>
    </location>
</feature>
<dbReference type="Proteomes" id="UP000029844">
    <property type="component" value="Unassembled WGS sequence"/>
</dbReference>
<proteinExistence type="predicted"/>
<dbReference type="GO" id="GO:0004175">
    <property type="term" value="F:endopeptidase activity"/>
    <property type="evidence" value="ECO:0007669"/>
    <property type="project" value="UniProtKB-ARBA"/>
</dbReference>
<evidence type="ECO:0000313" key="4">
    <source>
        <dbReference type="Proteomes" id="UP000029844"/>
    </source>
</evidence>
<feature type="transmembrane region" description="Helical" evidence="1">
    <location>
        <begin position="42"/>
        <end position="65"/>
    </location>
</feature>
<evidence type="ECO:0000256" key="1">
    <source>
        <dbReference type="SAM" id="Phobius"/>
    </source>
</evidence>
<feature type="domain" description="CAAX prenyl protease 2/Lysostaphin resistance protein A-like" evidence="2">
    <location>
        <begin position="130"/>
        <end position="216"/>
    </location>
</feature>
<evidence type="ECO:0000313" key="3">
    <source>
        <dbReference type="EMBL" id="KGL40318.1"/>
    </source>
</evidence>
<keyword evidence="1" id="KW-0812">Transmembrane</keyword>
<dbReference type="STRING" id="1552123.EP57_10470"/>
<dbReference type="InterPro" id="IPR003675">
    <property type="entry name" value="Rce1/LyrA-like_dom"/>
</dbReference>
<keyword evidence="1" id="KW-0472">Membrane</keyword>
<feature type="transmembrane region" description="Helical" evidence="1">
    <location>
        <begin position="86"/>
        <end position="108"/>
    </location>
</feature>
<reference evidence="3 4" key="1">
    <citation type="submission" date="2014-05" db="EMBL/GenBank/DDBJ databases">
        <title>Novel Listeriaceae from food processing environments.</title>
        <authorList>
            <person name="den Bakker H.C."/>
        </authorList>
    </citation>
    <scope>NUCLEOTIDE SEQUENCE [LARGE SCALE GENOMIC DNA]</scope>
    <source>
        <strain evidence="3 4">FSL A5-0281</strain>
    </source>
</reference>
<feature type="transmembrane region" description="Helical" evidence="1">
    <location>
        <begin position="205"/>
        <end position="224"/>
    </location>
</feature>
<gene>
    <name evidence="3" type="ORF">EP57_10470</name>
</gene>
<dbReference type="OrthoDB" id="2194912at2"/>
<name>A0A099W7A1_9LIST</name>
<dbReference type="GeneID" id="58717793"/>
<sequence>MNRRYWYVLLTYFVAYFSLLIGSPIVMGILRAVTDLPSAQLMLYASSYWSVFSNVIAVIIVWLLLRKQPRSTKIEQGQPASVSVSVIYAVLGFVALLIGQTIAISIMSMFGVGGASQNTEMLGEMARAVPIVVVFTSVLAPILEEIVFRKIIFGELASRLNIHVAAVISSLFFGLMHMELSYLLVYVVIGLMLCYMYTKTKRIAVPIAAHMLMNIIAMIIQFTMGGNA</sequence>
<dbReference type="PANTHER" id="PTHR36435">
    <property type="entry name" value="SLR1288 PROTEIN"/>
    <property type="match status" value="1"/>
</dbReference>
<comment type="caution">
    <text evidence="3">The sequence shown here is derived from an EMBL/GenBank/DDBJ whole genome shotgun (WGS) entry which is preliminary data.</text>
</comment>